<accession>A0A0F8XF85</accession>
<reference evidence="1" key="1">
    <citation type="journal article" date="2015" name="Nature">
        <title>Complex archaea that bridge the gap between prokaryotes and eukaryotes.</title>
        <authorList>
            <person name="Spang A."/>
            <person name="Saw J.H."/>
            <person name="Jorgensen S.L."/>
            <person name="Zaremba-Niedzwiedzka K."/>
            <person name="Martijn J."/>
            <person name="Lind A.E."/>
            <person name="van Eijk R."/>
            <person name="Schleper C."/>
            <person name="Guy L."/>
            <person name="Ettema T.J."/>
        </authorList>
    </citation>
    <scope>NUCLEOTIDE SEQUENCE</scope>
</reference>
<proteinExistence type="predicted"/>
<protein>
    <submittedName>
        <fullName evidence="1">Uncharacterized protein</fullName>
    </submittedName>
</protein>
<comment type="caution">
    <text evidence="1">The sequence shown here is derived from an EMBL/GenBank/DDBJ whole genome shotgun (WGS) entry which is preliminary data.</text>
</comment>
<evidence type="ECO:0000313" key="1">
    <source>
        <dbReference type="EMBL" id="KKK67528.1"/>
    </source>
</evidence>
<organism evidence="1">
    <name type="scientific">marine sediment metagenome</name>
    <dbReference type="NCBI Taxonomy" id="412755"/>
    <lineage>
        <taxon>unclassified sequences</taxon>
        <taxon>metagenomes</taxon>
        <taxon>ecological metagenomes</taxon>
    </lineage>
</organism>
<dbReference type="EMBL" id="LAZR01059569">
    <property type="protein sequence ID" value="KKK67528.1"/>
    <property type="molecule type" value="Genomic_DNA"/>
</dbReference>
<sequence>MTPVPLYQRSYPGLPGYISPRCGRCFDETAKRETRRDIRTNSGKSFQKTVPAVPVPVCKNCRDPLGAIAGLTDLDRLTEKVLGSCMKCLRSMDEYVATKLKAEPDWDNAIIVSGYALGLNVPEIMAIPLRKRRTFWNRRPKLMPLWCLEPIMR</sequence>
<gene>
    <name evidence="1" type="ORF">LCGC14_2953170</name>
</gene>
<name>A0A0F8XF85_9ZZZZ</name>
<dbReference type="AlphaFoldDB" id="A0A0F8XF85"/>